<name>A0A2D4HIE4_MICLE</name>
<feature type="domain" description="Gem-associated protein 5 RBS" evidence="1">
    <location>
        <begin position="1"/>
        <end position="228"/>
    </location>
</feature>
<dbReference type="PANTHER" id="PTHR46362">
    <property type="entry name" value="GEM-ASSOCIATED PROTEIN 5"/>
    <property type="match status" value="1"/>
</dbReference>
<dbReference type="Pfam" id="PF23777">
    <property type="entry name" value="GEMI5_RBS"/>
    <property type="match status" value="1"/>
</dbReference>
<reference evidence="2" key="1">
    <citation type="submission" date="2017-07" db="EMBL/GenBank/DDBJ databases">
        <authorList>
            <person name="Mikheyev A."/>
            <person name="Grau M."/>
        </authorList>
    </citation>
    <scope>NUCLEOTIDE SEQUENCE</scope>
    <source>
        <tissue evidence="2">Venom_gland</tissue>
    </source>
</reference>
<dbReference type="GO" id="GO:0000387">
    <property type="term" value="P:spliceosomal snRNP assembly"/>
    <property type="evidence" value="ECO:0007669"/>
    <property type="project" value="TreeGrafter"/>
</dbReference>
<organism evidence="2">
    <name type="scientific">Micrurus lemniscatus lemniscatus</name>
    <dbReference type="NCBI Taxonomy" id="129467"/>
    <lineage>
        <taxon>Eukaryota</taxon>
        <taxon>Metazoa</taxon>
        <taxon>Chordata</taxon>
        <taxon>Craniata</taxon>
        <taxon>Vertebrata</taxon>
        <taxon>Euteleostomi</taxon>
        <taxon>Lepidosauria</taxon>
        <taxon>Squamata</taxon>
        <taxon>Bifurcata</taxon>
        <taxon>Unidentata</taxon>
        <taxon>Episquamata</taxon>
        <taxon>Toxicofera</taxon>
        <taxon>Serpentes</taxon>
        <taxon>Colubroidea</taxon>
        <taxon>Elapidae</taxon>
        <taxon>Elapinae</taxon>
        <taxon>Micrurus</taxon>
    </lineage>
</organism>
<sequence>MTAFRSLEAFVAYGQLYNLWWNSHENTGLESLKQITEAHSPTTLEQNSINTICLTKEIVIKPTKTEYPFYVDSNGVASETDLADRLSLEDRQMKLRGCSVLLSEEHAEVQSLQRDISRIQQIFAEMIHEHQKTNFHRSAEGQELEAKSAIKQDLNKDQRRELICLPDLTKQLTEANQKLVEFPESMKVCPFPDVLECCLIVLHMGAQCQVDLIPELQEQSLNLLGKYGRKHIYKEASKKFFT</sequence>
<evidence type="ECO:0000313" key="2">
    <source>
        <dbReference type="EMBL" id="LAA71735.1"/>
    </source>
</evidence>
<dbReference type="InterPro" id="IPR052640">
    <property type="entry name" value="Gemin-5"/>
</dbReference>
<dbReference type="GO" id="GO:0032797">
    <property type="term" value="C:SMN complex"/>
    <property type="evidence" value="ECO:0007669"/>
    <property type="project" value="TreeGrafter"/>
</dbReference>
<dbReference type="AlphaFoldDB" id="A0A2D4HIE4"/>
<protein>
    <recommendedName>
        <fullName evidence="1">Gem-associated protein 5 RBS domain-containing protein</fullName>
    </recommendedName>
</protein>
<dbReference type="PANTHER" id="PTHR46362:SF1">
    <property type="entry name" value="GEM-ASSOCIATED PROTEIN 5"/>
    <property type="match status" value="1"/>
</dbReference>
<dbReference type="GO" id="GO:0003730">
    <property type="term" value="F:mRNA 3'-UTR binding"/>
    <property type="evidence" value="ECO:0007669"/>
    <property type="project" value="TreeGrafter"/>
</dbReference>
<proteinExistence type="predicted"/>
<reference evidence="2" key="2">
    <citation type="submission" date="2017-11" db="EMBL/GenBank/DDBJ databases">
        <title>Coralsnake Venomics: Analyses of Venom Gland Transcriptomes and Proteomes of Six Brazilian Taxa.</title>
        <authorList>
            <person name="Aird S.D."/>
            <person name="Jorge da Silva N."/>
            <person name="Qiu L."/>
            <person name="Villar-Briones A."/>
            <person name="Aparecida-Saddi V."/>
            <person name="Campos-Telles M.P."/>
            <person name="Grau M."/>
            <person name="Mikheyev A.S."/>
        </authorList>
    </citation>
    <scope>NUCLEOTIDE SEQUENCE</scope>
    <source>
        <tissue evidence="2">Venom_gland</tissue>
    </source>
</reference>
<dbReference type="GO" id="GO:0005634">
    <property type="term" value="C:nucleus"/>
    <property type="evidence" value="ECO:0007669"/>
    <property type="project" value="TreeGrafter"/>
</dbReference>
<evidence type="ECO:0000259" key="1">
    <source>
        <dbReference type="Pfam" id="PF23777"/>
    </source>
</evidence>
<accession>A0A2D4HIE4</accession>
<dbReference type="InterPro" id="IPR056420">
    <property type="entry name" value="GEMI5_RBS"/>
</dbReference>
<dbReference type="EMBL" id="IACK01036473">
    <property type="protein sequence ID" value="LAA71735.1"/>
    <property type="molecule type" value="Transcribed_RNA"/>
</dbReference>